<feature type="compositionally biased region" description="Polar residues" evidence="1">
    <location>
        <begin position="152"/>
        <end position="166"/>
    </location>
</feature>
<organism evidence="3 4">
    <name type="scientific">Puccinia striiformis</name>
    <dbReference type="NCBI Taxonomy" id="27350"/>
    <lineage>
        <taxon>Eukaryota</taxon>
        <taxon>Fungi</taxon>
        <taxon>Dikarya</taxon>
        <taxon>Basidiomycota</taxon>
        <taxon>Pucciniomycotina</taxon>
        <taxon>Pucciniomycetes</taxon>
        <taxon>Pucciniales</taxon>
        <taxon>Pucciniaceae</taxon>
        <taxon>Puccinia</taxon>
    </lineage>
</organism>
<name>A0A2S4UFG1_9BASI</name>
<dbReference type="VEuPathDB" id="FungiDB:PSHT_16183"/>
<comment type="caution">
    <text evidence="3">The sequence shown here is derived from an EMBL/GenBank/DDBJ whole genome shotgun (WGS) entry which is preliminary data.</text>
</comment>
<accession>A0A2S4UFG1</accession>
<proteinExistence type="predicted"/>
<keyword evidence="2" id="KW-0472">Membrane</keyword>
<keyword evidence="2" id="KW-1133">Transmembrane helix</keyword>
<evidence type="ECO:0000256" key="1">
    <source>
        <dbReference type="SAM" id="MobiDB-lite"/>
    </source>
</evidence>
<evidence type="ECO:0000313" key="4">
    <source>
        <dbReference type="Proteomes" id="UP000239156"/>
    </source>
</evidence>
<feature type="region of interest" description="Disordered" evidence="1">
    <location>
        <begin position="152"/>
        <end position="176"/>
    </location>
</feature>
<feature type="transmembrane region" description="Helical" evidence="2">
    <location>
        <begin position="544"/>
        <end position="566"/>
    </location>
</feature>
<gene>
    <name evidence="3" type="ORF">PSTT_15862</name>
</gene>
<dbReference type="Proteomes" id="UP000239156">
    <property type="component" value="Unassembled WGS sequence"/>
</dbReference>
<feature type="transmembrane region" description="Helical" evidence="2">
    <location>
        <begin position="393"/>
        <end position="416"/>
    </location>
</feature>
<dbReference type="EMBL" id="PKSL01000313">
    <property type="protein sequence ID" value="POV96065.1"/>
    <property type="molecule type" value="Genomic_DNA"/>
</dbReference>
<feature type="compositionally biased region" description="Polar residues" evidence="1">
    <location>
        <begin position="344"/>
        <end position="363"/>
    </location>
</feature>
<dbReference type="VEuPathDB" id="FungiDB:PSTT_15862"/>
<dbReference type="AlphaFoldDB" id="A0A2S4UFG1"/>
<feature type="region of interest" description="Disordered" evidence="1">
    <location>
        <begin position="332"/>
        <end position="363"/>
    </location>
</feature>
<evidence type="ECO:0000313" key="3">
    <source>
        <dbReference type="EMBL" id="POV96065.1"/>
    </source>
</evidence>
<feature type="compositionally biased region" description="Basic and acidic residues" evidence="1">
    <location>
        <begin position="332"/>
        <end position="343"/>
    </location>
</feature>
<keyword evidence="4" id="KW-1185">Reference proteome</keyword>
<keyword evidence="2" id="KW-0812">Transmembrane</keyword>
<reference evidence="3" key="1">
    <citation type="submission" date="2017-12" db="EMBL/GenBank/DDBJ databases">
        <title>Gene loss provides genomic basis for host adaptation in cereal stripe rust fungi.</title>
        <authorList>
            <person name="Xia C."/>
        </authorList>
    </citation>
    <scope>NUCLEOTIDE SEQUENCE [LARGE SCALE GENOMIC DNA]</scope>
    <source>
        <strain evidence="3">93-210</strain>
    </source>
</reference>
<evidence type="ECO:0000256" key="2">
    <source>
        <dbReference type="SAM" id="Phobius"/>
    </source>
</evidence>
<dbReference type="VEuPathDB" id="FungiDB:PSHT_15685"/>
<sequence>MPSHRRRNSLPTSYKVPITQPSFKPTALFDDEKSATQYLKKIVRDVKSGGGIITLAQLGRLRIQFEEITHFLISNGFSTHPDEFTVYFWNCLSPQLISAMSDALIWDGHMILADIYSIETLPPYNILIQYIHRCYSFPENPKETPNRIYITSQGNRQSNQHYSDQSSMEERETEDQSPVIDIVDSSALNTPISESPTPVDIINEKVEPEGNISQNFSGEPESVLDLVEENQSFNINSVENLPEKSIITEDSSFRIDNPYFPECLSQSEWEFQSILSKTSSLNLLETINPLHFMPEEPFLTKSEDQDYISPSLIPSSPAFTQALEISTSQMIKEESHVQKDPGKNSEQMIKPNPSNQQDSSCDSTHLPEIGIIEESDLQFVKPTGRSLNGLKPLWNFLSGCLVLLLSLSGTVSSVIVDRAGLEGISVGSGESKNQNPWPPRLLSSMTWKEELRLVPMLRIKEESSHCTHRCEISWLWYLFAALGWLSWTRIPVGMGKKWNESYRKWGYIDRVLLWAGLFNRSLLLEGNTDKGLFDHRRRTRCHAAVFKIFGNTIFLHVFALIFLLIFEKSQATIPIGTTFHIQVFNSGRSVVSQSSPSIVVRRHESHRQPSFVPCLHLNPNTNLSLRFLRRLNQSKELQTYNLHAPISLSAPAIKSGQSEQRSLWTSRWKRDRKRVIDDDHERQQQTPTKLINPIAATSSVPARLPESDDINHDTCNDMIKALDLHPIVCSERSIDRHHSCYRLHRSVQPWILQTSKKKQHQIQVDETGYILKDPFPFDSYSLIAYKESDRLPDEDINQFLLLFLICDNYTSATSFQHKATFLLVKATSLNMFNHPV</sequence>
<protein>
    <submittedName>
        <fullName evidence="3">Uncharacterized protein</fullName>
    </submittedName>
</protein>